<proteinExistence type="predicted"/>
<protein>
    <submittedName>
        <fullName evidence="2">Uncharacterized protein</fullName>
    </submittedName>
</protein>
<feature type="transmembrane region" description="Helical" evidence="1">
    <location>
        <begin position="82"/>
        <end position="101"/>
    </location>
</feature>
<evidence type="ECO:0000313" key="2">
    <source>
        <dbReference type="EMBL" id="AIR90512.1"/>
    </source>
</evidence>
<accession>A0A089WVA0</accession>
<name>A0A089WVA0_9PSED</name>
<organism evidence="2 3">
    <name type="scientific">Pseudomonas cremoricolorata</name>
    <dbReference type="NCBI Taxonomy" id="157783"/>
    <lineage>
        <taxon>Bacteria</taxon>
        <taxon>Pseudomonadati</taxon>
        <taxon>Pseudomonadota</taxon>
        <taxon>Gammaproteobacteria</taxon>
        <taxon>Pseudomonadales</taxon>
        <taxon>Pseudomonadaceae</taxon>
        <taxon>Pseudomonas</taxon>
    </lineage>
</organism>
<dbReference type="RefSeq" id="WP_038413105.1">
    <property type="nucleotide sequence ID" value="NZ_CP009455.1"/>
</dbReference>
<dbReference type="EMBL" id="CP009455">
    <property type="protein sequence ID" value="AIR90512.1"/>
    <property type="molecule type" value="Genomic_DNA"/>
</dbReference>
<keyword evidence="1" id="KW-1133">Transmembrane helix</keyword>
<keyword evidence="3" id="KW-1185">Reference proteome</keyword>
<gene>
    <name evidence="2" type="ORF">LK03_15005</name>
</gene>
<reference evidence="2 3" key="1">
    <citation type="submission" date="2014-09" db="EMBL/GenBank/DDBJ databases">
        <authorList>
            <person name="Chan K.-G."/>
        </authorList>
    </citation>
    <scope>NUCLEOTIDE SEQUENCE [LARGE SCALE GENOMIC DNA]</scope>
    <source>
        <strain evidence="2 3">ND07</strain>
    </source>
</reference>
<sequence>MSAEGTAGALTMGLANGAGMAVATQIPLDYGLLLGAAGGCCGFLAASAKIPLGSRFLYGVFSFVAGYIAGVIAMNFTDYNGVTAGVALVVSSIASFMLGSLKDWRDGGPKPEWLDWGRDLLGGLIPPFFKRGKREDG</sequence>
<dbReference type="STRING" id="157783.LK03_15005"/>
<dbReference type="KEGG" id="psw:LK03_15005"/>
<feature type="transmembrane region" description="Helical" evidence="1">
    <location>
        <begin position="33"/>
        <end position="50"/>
    </location>
</feature>
<dbReference type="OrthoDB" id="9975778at2"/>
<evidence type="ECO:0000313" key="3">
    <source>
        <dbReference type="Proteomes" id="UP000029493"/>
    </source>
</evidence>
<dbReference type="AlphaFoldDB" id="A0A089WVA0"/>
<evidence type="ECO:0000256" key="1">
    <source>
        <dbReference type="SAM" id="Phobius"/>
    </source>
</evidence>
<keyword evidence="1" id="KW-0472">Membrane</keyword>
<feature type="transmembrane region" description="Helical" evidence="1">
    <location>
        <begin position="57"/>
        <end position="76"/>
    </location>
</feature>
<dbReference type="Proteomes" id="UP000029493">
    <property type="component" value="Chromosome"/>
</dbReference>
<keyword evidence="1" id="KW-0812">Transmembrane</keyword>